<dbReference type="Pfam" id="PF24393">
    <property type="entry name" value="Pepco"/>
    <property type="match status" value="1"/>
</dbReference>
<keyword evidence="3" id="KW-1185">Reference proteome</keyword>
<proteinExistence type="predicted"/>
<dbReference type="EMBL" id="JAFEJA010000001">
    <property type="protein sequence ID" value="MBM9620914.1"/>
    <property type="molecule type" value="Genomic_DNA"/>
</dbReference>
<gene>
    <name evidence="2" type="ORF">JE024_19665</name>
</gene>
<name>A0ABS2UTW8_9ACTN</name>
<accession>A0ABS2UTW8</accession>
<dbReference type="InterPro" id="IPR056947">
    <property type="entry name" value="Pepco_dom"/>
</dbReference>
<evidence type="ECO:0000313" key="2">
    <source>
        <dbReference type="EMBL" id="MBM9620914.1"/>
    </source>
</evidence>
<comment type="caution">
    <text evidence="2">The sequence shown here is derived from an EMBL/GenBank/DDBJ whole genome shotgun (WGS) entry which is preliminary data.</text>
</comment>
<dbReference type="Proteomes" id="UP000664109">
    <property type="component" value="Unassembled WGS sequence"/>
</dbReference>
<feature type="domain" description="Pepco" evidence="1">
    <location>
        <begin position="23"/>
        <end position="126"/>
    </location>
</feature>
<protein>
    <recommendedName>
        <fullName evidence="1">Pepco domain-containing protein</fullName>
    </recommendedName>
</protein>
<reference evidence="2 3" key="1">
    <citation type="journal article" date="2016" name="Arch. Microbiol.">
        <title>Streptomyces zhihengii sp. nov., isolated from rhizospheric soil of Psammosilene tunicoides.</title>
        <authorList>
            <person name="Huang M.J."/>
            <person name="Fei J.J."/>
            <person name="Salam N."/>
            <person name="Kim C.J."/>
            <person name="Hozzein W.N."/>
            <person name="Xiao M."/>
            <person name="Huang H.Q."/>
            <person name="Li W.J."/>
        </authorList>
    </citation>
    <scope>NUCLEOTIDE SEQUENCE [LARGE SCALE GENOMIC DNA]</scope>
    <source>
        <strain evidence="2 3">YIM T102</strain>
    </source>
</reference>
<evidence type="ECO:0000313" key="3">
    <source>
        <dbReference type="Proteomes" id="UP000664109"/>
    </source>
</evidence>
<dbReference type="RefSeq" id="WP_205374835.1">
    <property type="nucleotide sequence ID" value="NZ_JAFEJA010000001.1"/>
</dbReference>
<evidence type="ECO:0000259" key="1">
    <source>
        <dbReference type="Pfam" id="PF24393"/>
    </source>
</evidence>
<sequence length="127" mass="12710">MFENSQATAGGDEGSLETLPFIVSIDDTAPAAASTGPAGDKGLFGRRAAEEGDGSLRDIPVAVLRDSLQRAVDGLQGVLGSITVPEGGMALRQAQVSFEVTASGGIAFVGTSAQVAAKGAITLTFEA</sequence>
<organism evidence="2 3">
    <name type="scientific">Streptomyces zhihengii</name>
    <dbReference type="NCBI Taxonomy" id="1818004"/>
    <lineage>
        <taxon>Bacteria</taxon>
        <taxon>Bacillati</taxon>
        <taxon>Actinomycetota</taxon>
        <taxon>Actinomycetes</taxon>
        <taxon>Kitasatosporales</taxon>
        <taxon>Streptomycetaceae</taxon>
        <taxon>Streptomyces</taxon>
    </lineage>
</organism>